<keyword evidence="2" id="KW-0813">Transport</keyword>
<dbReference type="GO" id="GO:0016020">
    <property type="term" value="C:membrane"/>
    <property type="evidence" value="ECO:0007669"/>
    <property type="project" value="UniProtKB-SubCell"/>
</dbReference>
<feature type="transmembrane region" description="Helical" evidence="6">
    <location>
        <begin position="443"/>
        <end position="461"/>
    </location>
</feature>
<dbReference type="Pfam" id="PF07690">
    <property type="entry name" value="MFS_1"/>
    <property type="match status" value="1"/>
</dbReference>
<keyword evidence="8" id="KW-1185">Reference proteome</keyword>
<proteinExistence type="predicted"/>
<evidence type="ECO:0000256" key="2">
    <source>
        <dbReference type="ARBA" id="ARBA00022448"/>
    </source>
</evidence>
<dbReference type="EMBL" id="BMAO01018098">
    <property type="protein sequence ID" value="GFR20936.1"/>
    <property type="molecule type" value="Genomic_DNA"/>
</dbReference>
<feature type="transmembrane region" description="Helical" evidence="6">
    <location>
        <begin position="410"/>
        <end position="431"/>
    </location>
</feature>
<feature type="transmembrane region" description="Helical" evidence="6">
    <location>
        <begin position="93"/>
        <end position="114"/>
    </location>
</feature>
<evidence type="ECO:0000256" key="3">
    <source>
        <dbReference type="ARBA" id="ARBA00022692"/>
    </source>
</evidence>
<keyword evidence="5 6" id="KW-0472">Membrane</keyword>
<feature type="transmembrane region" description="Helical" evidence="6">
    <location>
        <begin position="41"/>
        <end position="61"/>
    </location>
</feature>
<keyword evidence="3 6" id="KW-0812">Transmembrane</keyword>
<sequence length="464" mass="52298">MMIGKIFTLGVLYFVQGLPYGFQDKFIPMYLRSGGLSHTRLALMKLLLLPWLCKAVFAPFIDLFWTKWLWLMFSLGALTFISFLGMFMNTEYFILMSVWLLILNFLTAFQDVSVDALALHILQDCEMGHGNTAQIVGYKLGALFGGGILFWIHYYQGWTYLCLSLASLYIMSIVAFLPMFTNNLMLRANASVAEKIVKEKKNDEKEDRGDAVPRPFSIEETHENLVRRRNQAKTDTYHFREEVPPLTSPTTGRRYNVCEIPQIIFATKGTIPAVLLLLFYKLGERGALSTFPIFLIDQGVSTKDIGLWSGICGQLCSLAGSICSGWFISKKWNLYKFLQFGLLVRSIPIFIQFCIVNLWHEEISLVFRSILFFFSASSLCALEFAAGLVTTAIFTLMMSCSLKAPPSLQATHYSVLASVEVAGKLIFSSFAGALIDAMGISKVYFMFFVLTPASTLILRYIDTS</sequence>
<organism evidence="7 8">
    <name type="scientific">Trichonephila clavata</name>
    <name type="common">Joro spider</name>
    <name type="synonym">Nephila clavata</name>
    <dbReference type="NCBI Taxonomy" id="2740835"/>
    <lineage>
        <taxon>Eukaryota</taxon>
        <taxon>Metazoa</taxon>
        <taxon>Ecdysozoa</taxon>
        <taxon>Arthropoda</taxon>
        <taxon>Chelicerata</taxon>
        <taxon>Arachnida</taxon>
        <taxon>Araneae</taxon>
        <taxon>Araneomorphae</taxon>
        <taxon>Entelegynae</taxon>
        <taxon>Araneoidea</taxon>
        <taxon>Nephilidae</taxon>
        <taxon>Trichonephila</taxon>
    </lineage>
</organism>
<feature type="transmembrane region" description="Helical" evidence="6">
    <location>
        <begin position="68"/>
        <end position="87"/>
    </location>
</feature>
<evidence type="ECO:0000256" key="4">
    <source>
        <dbReference type="ARBA" id="ARBA00022989"/>
    </source>
</evidence>
<dbReference type="SUPFAM" id="SSF103473">
    <property type="entry name" value="MFS general substrate transporter"/>
    <property type="match status" value="1"/>
</dbReference>
<dbReference type="GO" id="GO:0022857">
    <property type="term" value="F:transmembrane transporter activity"/>
    <property type="evidence" value="ECO:0007669"/>
    <property type="project" value="InterPro"/>
</dbReference>
<dbReference type="InterPro" id="IPR004752">
    <property type="entry name" value="AmpG_permease/AT-1"/>
</dbReference>
<feature type="transmembrane region" description="Helical" evidence="6">
    <location>
        <begin position="305"/>
        <end position="328"/>
    </location>
</feature>
<feature type="transmembrane region" description="Helical" evidence="6">
    <location>
        <begin position="340"/>
        <end position="359"/>
    </location>
</feature>
<dbReference type="InterPro" id="IPR011701">
    <property type="entry name" value="MFS"/>
</dbReference>
<evidence type="ECO:0000313" key="7">
    <source>
        <dbReference type="EMBL" id="GFR20936.1"/>
    </source>
</evidence>
<reference evidence="7" key="1">
    <citation type="submission" date="2020-07" db="EMBL/GenBank/DDBJ databases">
        <title>Multicomponent nature underlies the extraordinary mechanical properties of spider dragline silk.</title>
        <authorList>
            <person name="Kono N."/>
            <person name="Nakamura H."/>
            <person name="Mori M."/>
            <person name="Yoshida Y."/>
            <person name="Ohtoshi R."/>
            <person name="Malay A.D."/>
            <person name="Moran D.A.P."/>
            <person name="Tomita M."/>
            <person name="Numata K."/>
            <person name="Arakawa K."/>
        </authorList>
    </citation>
    <scope>NUCLEOTIDE SEQUENCE</scope>
</reference>
<feature type="transmembrane region" description="Helical" evidence="6">
    <location>
        <begin position="371"/>
        <end position="398"/>
    </location>
</feature>
<evidence type="ECO:0000256" key="6">
    <source>
        <dbReference type="SAM" id="Phobius"/>
    </source>
</evidence>
<dbReference type="InterPro" id="IPR036259">
    <property type="entry name" value="MFS_trans_sf"/>
</dbReference>
<feature type="transmembrane region" description="Helical" evidence="6">
    <location>
        <begin position="135"/>
        <end position="152"/>
    </location>
</feature>
<dbReference type="PANTHER" id="PTHR12778:SF10">
    <property type="entry name" value="MAJOR FACILITATOR SUPERFAMILY DOMAIN-CONTAINING PROTEIN 3"/>
    <property type="match status" value="1"/>
</dbReference>
<dbReference type="Proteomes" id="UP000887116">
    <property type="component" value="Unassembled WGS sequence"/>
</dbReference>
<accession>A0A8X6LS40</accession>
<dbReference type="Gene3D" id="1.20.1250.20">
    <property type="entry name" value="MFS general substrate transporter like domains"/>
    <property type="match status" value="1"/>
</dbReference>
<name>A0A8X6LS40_TRICU</name>
<dbReference type="AlphaFoldDB" id="A0A8X6LS40"/>
<evidence type="ECO:0000256" key="1">
    <source>
        <dbReference type="ARBA" id="ARBA00004141"/>
    </source>
</evidence>
<protein>
    <submittedName>
        <fullName evidence="7">Major facilitator superfamily domain-containing protein 3</fullName>
    </submittedName>
</protein>
<dbReference type="PANTHER" id="PTHR12778">
    <property type="entry name" value="SOLUTE CARRIER FAMILY 33 ACETYL-COA TRANSPORTER -RELATED"/>
    <property type="match status" value="1"/>
</dbReference>
<evidence type="ECO:0000313" key="8">
    <source>
        <dbReference type="Proteomes" id="UP000887116"/>
    </source>
</evidence>
<comment type="caution">
    <text evidence="7">The sequence shown here is derived from an EMBL/GenBank/DDBJ whole genome shotgun (WGS) entry which is preliminary data.</text>
</comment>
<evidence type="ECO:0000256" key="5">
    <source>
        <dbReference type="ARBA" id="ARBA00023136"/>
    </source>
</evidence>
<dbReference type="OrthoDB" id="6415790at2759"/>
<keyword evidence="4 6" id="KW-1133">Transmembrane helix</keyword>
<comment type="subcellular location">
    <subcellularLocation>
        <location evidence="1">Membrane</location>
        <topology evidence="1">Multi-pass membrane protein</topology>
    </subcellularLocation>
</comment>
<gene>
    <name evidence="7" type="primary">MFSD3</name>
    <name evidence="7" type="ORF">TNCT_58481</name>
</gene>
<feature type="transmembrane region" description="Helical" evidence="6">
    <location>
        <begin position="158"/>
        <end position="177"/>
    </location>
</feature>